<dbReference type="Proteomes" id="UP001206925">
    <property type="component" value="Unassembled WGS sequence"/>
</dbReference>
<evidence type="ECO:0000313" key="2">
    <source>
        <dbReference type="Proteomes" id="UP001206925"/>
    </source>
</evidence>
<organism evidence="1 2">
    <name type="scientific">Ambrosia artemisiifolia</name>
    <name type="common">Common ragweed</name>
    <dbReference type="NCBI Taxonomy" id="4212"/>
    <lineage>
        <taxon>Eukaryota</taxon>
        <taxon>Viridiplantae</taxon>
        <taxon>Streptophyta</taxon>
        <taxon>Embryophyta</taxon>
        <taxon>Tracheophyta</taxon>
        <taxon>Spermatophyta</taxon>
        <taxon>Magnoliopsida</taxon>
        <taxon>eudicotyledons</taxon>
        <taxon>Gunneridae</taxon>
        <taxon>Pentapetalae</taxon>
        <taxon>asterids</taxon>
        <taxon>campanulids</taxon>
        <taxon>Asterales</taxon>
        <taxon>Asteraceae</taxon>
        <taxon>Asteroideae</taxon>
        <taxon>Heliantheae alliance</taxon>
        <taxon>Heliantheae</taxon>
        <taxon>Ambrosia</taxon>
    </lineage>
</organism>
<comment type="caution">
    <text evidence="1">The sequence shown here is derived from an EMBL/GenBank/DDBJ whole genome shotgun (WGS) entry which is preliminary data.</text>
</comment>
<sequence length="146" mass="15831">MVPATAPTTHSSFSCDHHPVNNFTSFCPECLYAHLTTLDESANVVTASSFANASQPWSMCSVQAYAGAASKKEHGSGMLVLRAKENAGQDEDDDSVFKTVYDKTVYDDDMDGVEEVPATTEDTKTTDLLAEEGIPKLKKLISYNEV</sequence>
<reference evidence="1" key="1">
    <citation type="submission" date="2022-06" db="EMBL/GenBank/DDBJ databases">
        <title>Uncovering the hologenomic basis of an extraordinary plant invasion.</title>
        <authorList>
            <person name="Bieker V.C."/>
            <person name="Martin M.D."/>
            <person name="Gilbert T."/>
            <person name="Hodgins K."/>
            <person name="Battlay P."/>
            <person name="Petersen B."/>
            <person name="Wilson J."/>
        </authorList>
    </citation>
    <scope>NUCLEOTIDE SEQUENCE</scope>
    <source>
        <strain evidence="1">AA19_3_7</strain>
        <tissue evidence="1">Leaf</tissue>
    </source>
</reference>
<name>A0AAD5CVJ2_AMBAR</name>
<proteinExistence type="predicted"/>
<protein>
    <submittedName>
        <fullName evidence="1">Uncharacterized protein</fullName>
    </submittedName>
</protein>
<dbReference type="InterPro" id="IPR008004">
    <property type="entry name" value="OCTOPUS-like"/>
</dbReference>
<dbReference type="Pfam" id="PF05340">
    <property type="entry name" value="DUF740"/>
    <property type="match status" value="1"/>
</dbReference>
<evidence type="ECO:0000313" key="1">
    <source>
        <dbReference type="EMBL" id="KAI7748787.1"/>
    </source>
</evidence>
<gene>
    <name evidence="1" type="ORF">M8C21_013648</name>
</gene>
<keyword evidence="2" id="KW-1185">Reference proteome</keyword>
<accession>A0AAD5CVJ2</accession>
<dbReference type="EMBL" id="JAMZMK010006461">
    <property type="protein sequence ID" value="KAI7748787.1"/>
    <property type="molecule type" value="Genomic_DNA"/>
</dbReference>
<dbReference type="AlphaFoldDB" id="A0AAD5CVJ2"/>